<dbReference type="EMBL" id="FOVD01000001">
    <property type="protein sequence ID" value="SFN15312.1"/>
    <property type="molecule type" value="Genomic_DNA"/>
</dbReference>
<reference evidence="2" key="1">
    <citation type="submission" date="2016-10" db="EMBL/GenBank/DDBJ databases">
        <authorList>
            <person name="Varghese N."/>
            <person name="Submissions S."/>
        </authorList>
    </citation>
    <scope>NUCLEOTIDE SEQUENCE [LARGE SCALE GENOMIC DNA]</scope>
    <source>
        <strain evidence="2">DSM 25575</strain>
    </source>
</reference>
<evidence type="ECO:0000313" key="2">
    <source>
        <dbReference type="Proteomes" id="UP000198769"/>
    </source>
</evidence>
<organism evidence="1 2">
    <name type="scientific">Chryseobacterium oleae</name>
    <dbReference type="NCBI Taxonomy" id="491207"/>
    <lineage>
        <taxon>Bacteria</taxon>
        <taxon>Pseudomonadati</taxon>
        <taxon>Bacteroidota</taxon>
        <taxon>Flavobacteriia</taxon>
        <taxon>Flavobacteriales</taxon>
        <taxon>Weeksellaceae</taxon>
        <taxon>Chryseobacterium group</taxon>
        <taxon>Chryseobacterium</taxon>
    </lineage>
</organism>
<sequence>MDTYFPQTFPITQNFTHKKSRSKKNSLYLYIRRLKISTIHIIISI</sequence>
<dbReference type="AlphaFoldDB" id="A0A1I4WPY6"/>
<evidence type="ECO:0000313" key="1">
    <source>
        <dbReference type="EMBL" id="SFN15312.1"/>
    </source>
</evidence>
<accession>A0A1I4WPY6</accession>
<keyword evidence="2" id="KW-1185">Reference proteome</keyword>
<gene>
    <name evidence="1" type="ORF">SAMN05421594_1402</name>
</gene>
<proteinExistence type="predicted"/>
<dbReference type="Proteomes" id="UP000198769">
    <property type="component" value="Unassembled WGS sequence"/>
</dbReference>
<protein>
    <submittedName>
        <fullName evidence="1">Uncharacterized protein</fullName>
    </submittedName>
</protein>
<name>A0A1I4WPY6_CHROL</name>